<feature type="domain" description="Fungal-type protein kinase" evidence="2">
    <location>
        <begin position="136"/>
        <end position="552"/>
    </location>
</feature>
<evidence type="ECO:0000313" key="3">
    <source>
        <dbReference type="EMBL" id="VWO95685.1"/>
    </source>
</evidence>
<dbReference type="AlphaFoldDB" id="A0A5K1JUV8"/>
<keyword evidence="3" id="KW-0378">Hydrolase</keyword>
<dbReference type="GO" id="GO:0016787">
    <property type="term" value="F:hydrolase activity"/>
    <property type="evidence" value="ECO:0007669"/>
    <property type="project" value="UniProtKB-KW"/>
</dbReference>
<feature type="compositionally biased region" description="Acidic residues" evidence="1">
    <location>
        <begin position="361"/>
        <end position="386"/>
    </location>
</feature>
<dbReference type="InterPro" id="IPR011009">
    <property type="entry name" value="Kinase-like_dom_sf"/>
</dbReference>
<dbReference type="GO" id="GO:0004672">
    <property type="term" value="F:protein kinase activity"/>
    <property type="evidence" value="ECO:0007669"/>
    <property type="project" value="InterPro"/>
</dbReference>
<name>A0A5K1JUV8_9APHY</name>
<sequence length="812" mass="91708">MDGKIVVIDYETMMNDHVPSPEHEPCDADFQSSFKFKFNFKSKAASESKFYEHFAKAINNGWLKGTNFKVVVTSATPDPSDPTKQRVDLVIYTLDSAPGDGDPANWSAIELSIEVKLEDVSDDPFDENAVTFQPSSTERKNNLGQVLSYSSILFENRQRTHQFSLVILGQCARIVRWDRAGALVSEKFNYVEQPWMLGRFLWRFARMSAAQRGHDTTATRVLTTSDEYRLMRERADVPQKNAEGFVVNEHARLLFKESVRNSSAQWWKLRIDDSAGPRFFLVGEPHFQASGLPGRATRGYVAVDLADPRGALVFLKDAWRVAHAGIEREGNILRYLNEKAVSRVPTLVCHGDVRMRKDERAGEDEADIEDDHIEDEEDDVETESEDEGKSVNDEERPCGRRQQTVSQKYWTARETGAQCPMKIHRHYRIVVREVGLPMSHFKNAKELVYLLARGISAHDQAYQAGILHRDISAGNVLIQIKEVVKDGKLVRTRDVLLTDWELSKRLDQSDAEPRQPDRTGTWQFMSANALSNPWRVIGVEDEMESFFHLLLFYAIRYLPHNCKDVGMFMEEYFDGFTKENGKYFCGLAKLAAVKGGSITLPNQAVQLVFYLPAEAQDENNPGSSPSNAPSAPGRSSDADRKPHPINVVLDCMLEWLHAQYSLINEQQDPTAGPLAGAPPPPEEQAEEAPTEEEMWFIDEYDVDFTDPARKKGTVYSERAKLEELAANLKEHRHVVSLFGRVWSGKALDAELGAWPRDDKVPDQLRPDFRPDRDPEHGPALGSKRASLHGGRDAASEVPPPTKRRSTRNSHVG</sequence>
<evidence type="ECO:0000259" key="2">
    <source>
        <dbReference type="Pfam" id="PF17667"/>
    </source>
</evidence>
<feature type="compositionally biased region" description="Basic residues" evidence="1">
    <location>
        <begin position="801"/>
        <end position="812"/>
    </location>
</feature>
<dbReference type="PANTHER" id="PTHR38248">
    <property type="entry name" value="FUNK1 6"/>
    <property type="match status" value="1"/>
</dbReference>
<dbReference type="Pfam" id="PF17667">
    <property type="entry name" value="Pkinase_fungal"/>
    <property type="match status" value="1"/>
</dbReference>
<dbReference type="InterPro" id="IPR040976">
    <property type="entry name" value="Pkinase_fungal"/>
</dbReference>
<dbReference type="SUPFAM" id="SSF56112">
    <property type="entry name" value="Protein kinase-like (PK-like)"/>
    <property type="match status" value="1"/>
</dbReference>
<proteinExistence type="predicted"/>
<dbReference type="PANTHER" id="PTHR38248:SF2">
    <property type="entry name" value="FUNK1 11"/>
    <property type="match status" value="1"/>
</dbReference>
<feature type="compositionally biased region" description="Low complexity" evidence="1">
    <location>
        <begin position="619"/>
        <end position="635"/>
    </location>
</feature>
<gene>
    <name evidence="3" type="primary">G7TGB4</name>
</gene>
<dbReference type="InterPro" id="IPR008266">
    <property type="entry name" value="Tyr_kinase_AS"/>
</dbReference>
<feature type="region of interest" description="Disordered" evidence="1">
    <location>
        <begin position="668"/>
        <end position="690"/>
    </location>
</feature>
<accession>A0A5K1JUV8</accession>
<feature type="region of interest" description="Disordered" evidence="1">
    <location>
        <begin position="358"/>
        <end position="406"/>
    </location>
</feature>
<organism evidence="3">
    <name type="scientific">Ganoderma boninense</name>
    <dbReference type="NCBI Taxonomy" id="34458"/>
    <lineage>
        <taxon>Eukaryota</taxon>
        <taxon>Fungi</taxon>
        <taxon>Dikarya</taxon>
        <taxon>Basidiomycota</taxon>
        <taxon>Agaricomycotina</taxon>
        <taxon>Agaricomycetes</taxon>
        <taxon>Polyporales</taxon>
        <taxon>Polyporaceae</taxon>
        <taxon>Ganoderma</taxon>
    </lineage>
</organism>
<evidence type="ECO:0000256" key="1">
    <source>
        <dbReference type="SAM" id="MobiDB-lite"/>
    </source>
</evidence>
<feature type="region of interest" description="Disordered" evidence="1">
    <location>
        <begin position="616"/>
        <end position="641"/>
    </location>
</feature>
<dbReference type="EMBL" id="LR725031">
    <property type="protein sequence ID" value="VWO95685.1"/>
    <property type="molecule type" value="Genomic_DNA"/>
</dbReference>
<feature type="compositionally biased region" description="Basic and acidic residues" evidence="1">
    <location>
        <begin position="387"/>
        <end position="398"/>
    </location>
</feature>
<reference evidence="3" key="1">
    <citation type="submission" date="2019-10" db="EMBL/GenBank/DDBJ databases">
        <authorList>
            <person name="Nor Muhammad N."/>
        </authorList>
    </citation>
    <scope>NUCLEOTIDE SEQUENCE</scope>
</reference>
<dbReference type="PROSITE" id="PS00109">
    <property type="entry name" value="PROTEIN_KINASE_TYR"/>
    <property type="match status" value="1"/>
</dbReference>
<feature type="compositionally biased region" description="Basic and acidic residues" evidence="1">
    <location>
        <begin position="756"/>
        <end position="776"/>
    </location>
</feature>
<protein>
    <submittedName>
        <fullName evidence="3">Amidohydrolase family protein</fullName>
    </submittedName>
</protein>
<feature type="region of interest" description="Disordered" evidence="1">
    <location>
        <begin position="756"/>
        <end position="812"/>
    </location>
</feature>
<dbReference type="Gene3D" id="1.10.510.10">
    <property type="entry name" value="Transferase(Phosphotransferase) domain 1"/>
    <property type="match status" value="1"/>
</dbReference>